<feature type="transmembrane region" description="Helical" evidence="6">
    <location>
        <begin position="351"/>
        <end position="373"/>
    </location>
</feature>
<comment type="subcellular location">
    <subcellularLocation>
        <location evidence="1">Cell membrane</location>
        <topology evidence="1">Multi-pass membrane protein</topology>
    </subcellularLocation>
</comment>
<reference evidence="8 9" key="1">
    <citation type="journal article" date="2021" name="Int. J. Syst. Evol. Microbiol.">
        <title>Reticulibacter mediterranei gen. nov., sp. nov., within the new family Reticulibacteraceae fam. nov., and Ktedonospora formicarum gen. nov., sp. nov., Ktedonobacter robiniae sp. nov., Dictyobacter formicarum sp. nov. and Dictyobacter arantiisoli sp. nov., belonging to the class Ktedonobacteria.</title>
        <authorList>
            <person name="Yabe S."/>
            <person name="Zheng Y."/>
            <person name="Wang C.M."/>
            <person name="Sakai Y."/>
            <person name="Abe K."/>
            <person name="Yokota A."/>
            <person name="Donadio S."/>
            <person name="Cavaletti L."/>
            <person name="Monciardini P."/>
        </authorList>
    </citation>
    <scope>NUCLEOTIDE SEQUENCE [LARGE SCALE GENOMIC DNA]</scope>
    <source>
        <strain evidence="8 9">SOSP1-9</strain>
    </source>
</reference>
<keyword evidence="4 6" id="KW-0472">Membrane</keyword>
<dbReference type="PROSITE" id="PS50850">
    <property type="entry name" value="MFS"/>
    <property type="match status" value="1"/>
</dbReference>
<protein>
    <submittedName>
        <fullName evidence="8">MFS transporter</fullName>
    </submittedName>
</protein>
<organism evidence="8 9">
    <name type="scientific">Dictyobacter formicarum</name>
    <dbReference type="NCBI Taxonomy" id="2778368"/>
    <lineage>
        <taxon>Bacteria</taxon>
        <taxon>Bacillati</taxon>
        <taxon>Chloroflexota</taxon>
        <taxon>Ktedonobacteria</taxon>
        <taxon>Ktedonobacterales</taxon>
        <taxon>Dictyobacteraceae</taxon>
        <taxon>Dictyobacter</taxon>
    </lineage>
</organism>
<dbReference type="RefSeq" id="WP_201367350.1">
    <property type="nucleotide sequence ID" value="NZ_BNJJ01000045.1"/>
</dbReference>
<evidence type="ECO:0000313" key="8">
    <source>
        <dbReference type="EMBL" id="GHO89794.1"/>
    </source>
</evidence>
<evidence type="ECO:0000313" key="9">
    <source>
        <dbReference type="Proteomes" id="UP000635565"/>
    </source>
</evidence>
<proteinExistence type="predicted"/>
<accession>A0ABQ3VVU9</accession>
<gene>
    <name evidence="8" type="ORF">KSZ_78000</name>
</gene>
<feature type="transmembrane region" description="Helical" evidence="6">
    <location>
        <begin position="320"/>
        <end position="339"/>
    </location>
</feature>
<name>A0ABQ3VVU9_9CHLR</name>
<feature type="transmembrane region" description="Helical" evidence="6">
    <location>
        <begin position="107"/>
        <end position="135"/>
    </location>
</feature>
<feature type="region of interest" description="Disordered" evidence="5">
    <location>
        <begin position="412"/>
        <end position="431"/>
    </location>
</feature>
<dbReference type="InterPro" id="IPR036259">
    <property type="entry name" value="MFS_trans_sf"/>
</dbReference>
<dbReference type="PANTHER" id="PTHR11360:SF290">
    <property type="entry name" value="MONOCARBOXYLATE MFS PERMEASE"/>
    <property type="match status" value="1"/>
</dbReference>
<evidence type="ECO:0000256" key="2">
    <source>
        <dbReference type="ARBA" id="ARBA00022692"/>
    </source>
</evidence>
<feature type="transmembrane region" description="Helical" evidence="6">
    <location>
        <begin position="167"/>
        <end position="185"/>
    </location>
</feature>
<evidence type="ECO:0000256" key="1">
    <source>
        <dbReference type="ARBA" id="ARBA00004651"/>
    </source>
</evidence>
<feature type="transmembrane region" description="Helical" evidence="6">
    <location>
        <begin position="12"/>
        <end position="34"/>
    </location>
</feature>
<dbReference type="SUPFAM" id="SSF103473">
    <property type="entry name" value="MFS general substrate transporter"/>
    <property type="match status" value="1"/>
</dbReference>
<dbReference type="InterPro" id="IPR020846">
    <property type="entry name" value="MFS_dom"/>
</dbReference>
<evidence type="ECO:0000256" key="5">
    <source>
        <dbReference type="SAM" id="MobiDB-lite"/>
    </source>
</evidence>
<dbReference type="PROSITE" id="PS00216">
    <property type="entry name" value="SUGAR_TRANSPORT_1"/>
    <property type="match status" value="1"/>
</dbReference>
<feature type="transmembrane region" description="Helical" evidence="6">
    <location>
        <begin position="264"/>
        <end position="284"/>
    </location>
</feature>
<evidence type="ECO:0000259" key="7">
    <source>
        <dbReference type="PROSITE" id="PS50850"/>
    </source>
</evidence>
<dbReference type="EMBL" id="BNJJ01000045">
    <property type="protein sequence ID" value="GHO89794.1"/>
    <property type="molecule type" value="Genomic_DNA"/>
</dbReference>
<feature type="domain" description="Major facilitator superfamily (MFS) profile" evidence="7">
    <location>
        <begin position="15"/>
        <end position="409"/>
    </location>
</feature>
<comment type="caution">
    <text evidence="8">The sequence shown here is derived from an EMBL/GenBank/DDBJ whole genome shotgun (WGS) entry which is preliminary data.</text>
</comment>
<keyword evidence="2 6" id="KW-0812">Transmembrane</keyword>
<feature type="transmembrane region" description="Helical" evidence="6">
    <location>
        <begin position="54"/>
        <end position="74"/>
    </location>
</feature>
<dbReference type="InterPro" id="IPR050327">
    <property type="entry name" value="Proton-linked_MCT"/>
</dbReference>
<sequence length="431" mass="46235">MGKRTHQTPYYGWVLMVVLGITTIISYGTTQYLFGVLVVPISTSLLWNRASVSGAYAFGLIVAGVLGVPIGPLLDRFGARMLMSCGSLLAGLSLLGLAHMQTLWQFYVLWSGGLGLSMALTLYPVTFTVVANWFVRKRGAALAVLTLVGGLSSPICIPLSGTLVAHIGWRATLVILGLSQLLLALPLHALALRRHPEDLGLSPDGEKGSPEQEQMGRSGISTSEALRRSPFWMLTASLSLVMLGSTVVFVHQVAFMIGRGYDPVLAATLSGMLGLVSLPGRYVFNMLSSRISAQSLLLLSVVAQAVGIAVFVLSSSLFWLILYVIIYGTAYGAFSPLRASVMADHFGRRAYGSITAVQGVPVALCAALGPVAAGWLYDSLHHYELAFWLSALAFLLAALGLIVTAQPHHEHEGFTQKDAGRYEEATRNREE</sequence>
<dbReference type="InterPro" id="IPR011701">
    <property type="entry name" value="MFS"/>
</dbReference>
<dbReference type="PANTHER" id="PTHR11360">
    <property type="entry name" value="MONOCARBOXYLATE TRANSPORTER"/>
    <property type="match status" value="1"/>
</dbReference>
<evidence type="ECO:0000256" key="3">
    <source>
        <dbReference type="ARBA" id="ARBA00022989"/>
    </source>
</evidence>
<feature type="transmembrane region" description="Helical" evidence="6">
    <location>
        <begin position="296"/>
        <end position="314"/>
    </location>
</feature>
<feature type="transmembrane region" description="Helical" evidence="6">
    <location>
        <begin position="385"/>
        <end position="405"/>
    </location>
</feature>
<feature type="compositionally biased region" description="Basic and acidic residues" evidence="5">
    <location>
        <begin position="199"/>
        <end position="210"/>
    </location>
</feature>
<feature type="transmembrane region" description="Helical" evidence="6">
    <location>
        <begin position="81"/>
        <end position="101"/>
    </location>
</feature>
<evidence type="ECO:0000256" key="6">
    <source>
        <dbReference type="SAM" id="Phobius"/>
    </source>
</evidence>
<feature type="region of interest" description="Disordered" evidence="5">
    <location>
        <begin position="199"/>
        <end position="220"/>
    </location>
</feature>
<keyword evidence="9" id="KW-1185">Reference proteome</keyword>
<evidence type="ECO:0000256" key="4">
    <source>
        <dbReference type="ARBA" id="ARBA00023136"/>
    </source>
</evidence>
<dbReference type="Gene3D" id="1.20.1250.20">
    <property type="entry name" value="MFS general substrate transporter like domains"/>
    <property type="match status" value="2"/>
</dbReference>
<keyword evidence="3 6" id="KW-1133">Transmembrane helix</keyword>
<feature type="transmembrane region" description="Helical" evidence="6">
    <location>
        <begin position="142"/>
        <end position="161"/>
    </location>
</feature>
<dbReference type="InterPro" id="IPR005829">
    <property type="entry name" value="Sugar_transporter_CS"/>
</dbReference>
<feature type="transmembrane region" description="Helical" evidence="6">
    <location>
        <begin position="231"/>
        <end position="258"/>
    </location>
</feature>
<dbReference type="CDD" id="cd17355">
    <property type="entry name" value="MFS_YcxA_like"/>
    <property type="match status" value="1"/>
</dbReference>
<dbReference type="Pfam" id="PF07690">
    <property type="entry name" value="MFS_1"/>
    <property type="match status" value="1"/>
</dbReference>
<dbReference type="Proteomes" id="UP000635565">
    <property type="component" value="Unassembled WGS sequence"/>
</dbReference>